<dbReference type="InterPro" id="IPR023534">
    <property type="entry name" value="Rof/RNase_P-like"/>
</dbReference>
<dbReference type="STRING" id="1461322.OJ16_17480"/>
<dbReference type="Gene3D" id="2.30.30.400">
    <property type="entry name" value="Rof-like"/>
    <property type="match status" value="1"/>
</dbReference>
<dbReference type="Proteomes" id="UP000031672">
    <property type="component" value="Unassembled WGS sequence"/>
</dbReference>
<protein>
    <submittedName>
        <fullName evidence="1">Transcriptional antiterminator</fullName>
    </submittedName>
</protein>
<dbReference type="RefSeq" id="WP_040992533.1">
    <property type="nucleotide sequence ID" value="NZ_JTKH01000024.1"/>
</dbReference>
<proteinExistence type="predicted"/>
<accession>A0A0C2NJP5</accession>
<dbReference type="OrthoDB" id="5344363at2"/>
<evidence type="ECO:0000313" key="2">
    <source>
        <dbReference type="Proteomes" id="UP000031672"/>
    </source>
</evidence>
<dbReference type="InterPro" id="IPR009778">
    <property type="entry name" value="ROF"/>
</dbReference>
<comment type="caution">
    <text evidence="1">The sequence shown here is derived from an EMBL/GenBank/DDBJ whole genome shotgun (WGS) entry which is preliminary data.</text>
</comment>
<dbReference type="Pfam" id="PF07073">
    <property type="entry name" value="ROF"/>
    <property type="match status" value="1"/>
</dbReference>
<keyword evidence="2" id="KW-1185">Reference proteome</keyword>
<dbReference type="InterPro" id="IPR038626">
    <property type="entry name" value="Rof-like_sf"/>
</dbReference>
<dbReference type="EMBL" id="JTKH01000024">
    <property type="protein sequence ID" value="KII76575.1"/>
    <property type="molecule type" value="Genomic_DNA"/>
</dbReference>
<organism evidence="1 2">
    <name type="scientific">Vibrio renipiscarius</name>
    <dbReference type="NCBI Taxonomy" id="1461322"/>
    <lineage>
        <taxon>Bacteria</taxon>
        <taxon>Pseudomonadati</taxon>
        <taxon>Pseudomonadota</taxon>
        <taxon>Gammaproteobacteria</taxon>
        <taxon>Vibrionales</taxon>
        <taxon>Vibrionaceae</taxon>
        <taxon>Vibrio</taxon>
    </lineage>
</organism>
<dbReference type="AlphaFoldDB" id="A0A0C2NJP5"/>
<gene>
    <name evidence="1" type="ORF">OJ16_17480</name>
</gene>
<sequence>MISCQQYDYLEIACLYRFVVRVTLDDHSLYEGIAQNTRYNAHHQECLLLKTQQEEILLPTEQMLSLQAVTRNPHFSLIEFHA</sequence>
<accession>A0A0C2JIS1</accession>
<name>A0A0C2NJP5_9VIBR</name>
<evidence type="ECO:0000313" key="1">
    <source>
        <dbReference type="EMBL" id="KII76575.1"/>
    </source>
</evidence>
<reference evidence="1 2" key="1">
    <citation type="submission" date="2014-11" db="EMBL/GenBank/DDBJ databases">
        <title>Draft Genome Sequence of Vibrio piscirenalis strains CECT 8603T and CECT 8604, two marine Gammaproteobacterium isolated from cultured gilthead sea bream (Sparus aurata).</title>
        <authorList>
            <person name="Arahal D.R."/>
            <person name="Rodrigo-Torres L."/>
            <person name="Lucena T."/>
            <person name="Pujalte M.J."/>
        </authorList>
    </citation>
    <scope>NUCLEOTIDE SEQUENCE [LARGE SCALE GENOMIC DNA]</scope>
    <source>
        <strain evidence="1 2">DCR 1-4-2</strain>
    </source>
</reference>
<dbReference type="SUPFAM" id="SSF101744">
    <property type="entry name" value="Rof/RNase P subunit-like"/>
    <property type="match status" value="1"/>
</dbReference>